<feature type="compositionally biased region" description="Low complexity" evidence="1">
    <location>
        <begin position="51"/>
        <end position="86"/>
    </location>
</feature>
<dbReference type="STRING" id="1577474.GA0111570_101219"/>
<evidence type="ECO:0000313" key="2">
    <source>
        <dbReference type="EMBL" id="SDB79946.1"/>
    </source>
</evidence>
<evidence type="ECO:0000313" key="3">
    <source>
        <dbReference type="Proteomes" id="UP000199086"/>
    </source>
</evidence>
<dbReference type="OrthoDB" id="5175422at2"/>
<organism evidence="2 3">
    <name type="scientific">Raineyella antarctica</name>
    <dbReference type="NCBI Taxonomy" id="1577474"/>
    <lineage>
        <taxon>Bacteria</taxon>
        <taxon>Bacillati</taxon>
        <taxon>Actinomycetota</taxon>
        <taxon>Actinomycetes</taxon>
        <taxon>Propionibacteriales</taxon>
        <taxon>Propionibacteriaceae</taxon>
        <taxon>Raineyella</taxon>
    </lineage>
</organism>
<keyword evidence="3" id="KW-1185">Reference proteome</keyword>
<name>A0A1G6GFJ4_9ACTN</name>
<gene>
    <name evidence="2" type="ORF">GA0111570_101219</name>
</gene>
<dbReference type="EMBL" id="FMYF01000001">
    <property type="protein sequence ID" value="SDB79946.1"/>
    <property type="molecule type" value="Genomic_DNA"/>
</dbReference>
<dbReference type="Proteomes" id="UP000199086">
    <property type="component" value="Unassembled WGS sequence"/>
</dbReference>
<proteinExistence type="predicted"/>
<feature type="region of interest" description="Disordered" evidence="1">
    <location>
        <begin position="21"/>
        <end position="86"/>
    </location>
</feature>
<dbReference type="AlphaFoldDB" id="A0A1G6GFJ4"/>
<reference evidence="2 3" key="1">
    <citation type="submission" date="2016-06" db="EMBL/GenBank/DDBJ databases">
        <authorList>
            <person name="Olsen C.W."/>
            <person name="Carey S."/>
            <person name="Hinshaw L."/>
            <person name="Karasin A.I."/>
        </authorList>
    </citation>
    <scope>NUCLEOTIDE SEQUENCE [LARGE SCALE GENOMIC DNA]</scope>
    <source>
        <strain evidence="2 3">LZ-22</strain>
    </source>
</reference>
<evidence type="ECO:0008006" key="4">
    <source>
        <dbReference type="Google" id="ProtNLM"/>
    </source>
</evidence>
<protein>
    <recommendedName>
        <fullName evidence="4">Adhesin domain-containing protein</fullName>
    </recommendedName>
</protein>
<evidence type="ECO:0000256" key="1">
    <source>
        <dbReference type="SAM" id="MobiDB-lite"/>
    </source>
</evidence>
<accession>A0A1G6GFJ4</accession>
<sequence>MDTPDLSRILADLAAGRIDTAEANRLIEDLQGTPRTEAPAPDAAGAGGSAGTPHAGAHGAADASDGDTPYAGTSSSESWSTTSGTGQVAGDVLREVFRTARHAASRAADVAAEAAAGAAGAAGYVRTDRGHAEPGQQHTAAAGATGRAAAGARRVSVRVTGKRVRIVVDPSVSGCHVTGEHVLRRNGDLIEVSAEGDFRPHISAIKLPSPLHLEALRRPRGNELLIRIHPSMALDVEVTAGNLQVANVPRLGRVRLTAGSATITGFEEVEDALVQAAVVQMSGRITTGRSRIRVESGQLSLKLDQGSNVTVVAAASIGRVTWSGQHTGSGDQVVMGNGSARLDITVVMGHAGVQVGLPAAEPSGS</sequence>
<dbReference type="RefSeq" id="WP_092605504.1">
    <property type="nucleotide sequence ID" value="NZ_FMYF01000001.1"/>
</dbReference>